<organism evidence="1 2">
    <name type="scientific">Terricaulis silvestris</name>
    <dbReference type="NCBI Taxonomy" id="2686094"/>
    <lineage>
        <taxon>Bacteria</taxon>
        <taxon>Pseudomonadati</taxon>
        <taxon>Pseudomonadota</taxon>
        <taxon>Alphaproteobacteria</taxon>
        <taxon>Caulobacterales</taxon>
        <taxon>Caulobacteraceae</taxon>
        <taxon>Terricaulis</taxon>
    </lineage>
</organism>
<dbReference type="KEGG" id="tsv:DSM104635_01717"/>
<sequence length="140" mass="15931">MSEHRDQVLVRATPDFLDALDKWRREQKDLPTRAEAMRRLALIAMETRHHDSADRRVGRHRPTGLEIDVPQWFVQQIDAKAKKESLTREEMAFGLMLLGSGQDALQGEGGGVTAADLARAKQRSAKQLDAVFRERRRTAD</sequence>
<evidence type="ECO:0000313" key="1">
    <source>
        <dbReference type="EMBL" id="QGZ94884.1"/>
    </source>
</evidence>
<protein>
    <submittedName>
        <fullName evidence="1">Uncharacterized protein</fullName>
    </submittedName>
</protein>
<evidence type="ECO:0000313" key="2">
    <source>
        <dbReference type="Proteomes" id="UP000431269"/>
    </source>
</evidence>
<keyword evidence="2" id="KW-1185">Reference proteome</keyword>
<gene>
    <name evidence="1" type="ORF">DSM104635_01717</name>
</gene>
<dbReference type="RefSeq" id="WP_158765786.1">
    <property type="nucleotide sequence ID" value="NZ_CP047045.1"/>
</dbReference>
<dbReference type="EMBL" id="CP047045">
    <property type="protein sequence ID" value="QGZ94884.1"/>
    <property type="molecule type" value="Genomic_DNA"/>
</dbReference>
<dbReference type="AlphaFoldDB" id="A0A6I6MPU2"/>
<reference evidence="2" key="1">
    <citation type="submission" date="2019-12" db="EMBL/GenBank/DDBJ databases">
        <title>Complete genome of Terracaulis silvestris 0127_4.</title>
        <authorList>
            <person name="Vieira S."/>
            <person name="Riedel T."/>
            <person name="Sproer C."/>
            <person name="Pascual J."/>
            <person name="Boedeker C."/>
            <person name="Overmann J."/>
        </authorList>
    </citation>
    <scope>NUCLEOTIDE SEQUENCE [LARGE SCALE GENOMIC DNA]</scope>
    <source>
        <strain evidence="2">0127_4</strain>
    </source>
</reference>
<dbReference type="Proteomes" id="UP000431269">
    <property type="component" value="Chromosome"/>
</dbReference>
<accession>A0A6I6MPU2</accession>
<proteinExistence type="predicted"/>
<name>A0A6I6MPU2_9CAUL</name>